<dbReference type="Proteomes" id="UP000050277">
    <property type="component" value="Unassembled WGS sequence"/>
</dbReference>
<accession>A0A0P6Y4I3</accession>
<keyword evidence="4 5" id="KW-0472">Membrane</keyword>
<protein>
    <recommendedName>
        <fullName evidence="10">Guanylate cyclase</fullName>
    </recommendedName>
</protein>
<keyword evidence="9" id="KW-1185">Reference proteome</keyword>
<organism evidence="8 9">
    <name type="scientific">Herpetosiphon geysericola</name>
    <dbReference type="NCBI Taxonomy" id="70996"/>
    <lineage>
        <taxon>Bacteria</taxon>
        <taxon>Bacillati</taxon>
        <taxon>Chloroflexota</taxon>
        <taxon>Chloroflexia</taxon>
        <taxon>Herpetosiphonales</taxon>
        <taxon>Herpetosiphonaceae</taxon>
        <taxon>Herpetosiphon</taxon>
    </lineage>
</organism>
<keyword evidence="5" id="KW-0812">Transmembrane</keyword>
<dbReference type="RefSeq" id="WP_054533201.1">
    <property type="nucleotide sequence ID" value="NZ_LGKP01000008.1"/>
</dbReference>
<dbReference type="SUPFAM" id="SSF54292">
    <property type="entry name" value="2Fe-2S ferredoxin-like"/>
    <property type="match status" value="1"/>
</dbReference>
<name>A0A0P6Y4I3_9CHLR</name>
<dbReference type="SUPFAM" id="SSF55073">
    <property type="entry name" value="Nucleotide cyclase"/>
    <property type="match status" value="1"/>
</dbReference>
<dbReference type="GO" id="GO:0004016">
    <property type="term" value="F:adenylate cyclase activity"/>
    <property type="evidence" value="ECO:0007669"/>
    <property type="project" value="UniProtKB-ARBA"/>
</dbReference>
<evidence type="ECO:0000313" key="9">
    <source>
        <dbReference type="Proteomes" id="UP000050277"/>
    </source>
</evidence>
<feature type="transmembrane region" description="Helical" evidence="5">
    <location>
        <begin position="137"/>
        <end position="157"/>
    </location>
</feature>
<dbReference type="OrthoDB" id="9806704at2"/>
<feature type="transmembrane region" description="Helical" evidence="5">
    <location>
        <begin position="12"/>
        <end position="36"/>
    </location>
</feature>
<dbReference type="InterPro" id="IPR034804">
    <property type="entry name" value="SQR/QFR_C/D"/>
</dbReference>
<dbReference type="AlphaFoldDB" id="A0A0P6Y4I3"/>
<proteinExistence type="inferred from homology"/>
<dbReference type="PANTHER" id="PTHR43081:SF17">
    <property type="entry name" value="BLL5647 PROTEIN"/>
    <property type="match status" value="1"/>
</dbReference>
<gene>
    <name evidence="8" type="ORF">SE18_04395</name>
</gene>
<dbReference type="GO" id="GO:0006171">
    <property type="term" value="P:cAMP biosynthetic process"/>
    <property type="evidence" value="ECO:0007669"/>
    <property type="project" value="TreeGrafter"/>
</dbReference>
<dbReference type="InterPro" id="IPR029787">
    <property type="entry name" value="Nucleotide_cyclase"/>
</dbReference>
<evidence type="ECO:0000256" key="5">
    <source>
        <dbReference type="SAM" id="Phobius"/>
    </source>
</evidence>
<evidence type="ECO:0000256" key="4">
    <source>
        <dbReference type="ARBA" id="ARBA00023136"/>
    </source>
</evidence>
<dbReference type="InterPro" id="IPR001041">
    <property type="entry name" value="2Fe-2S_ferredoxin-type"/>
</dbReference>
<reference evidence="8 9" key="1">
    <citation type="submission" date="2015-07" db="EMBL/GenBank/DDBJ databases">
        <title>Whole genome sequence of Herpetosiphon geysericola DSM 7119.</title>
        <authorList>
            <person name="Hemp J."/>
            <person name="Ward L.M."/>
            <person name="Pace L.A."/>
            <person name="Fischer W.W."/>
        </authorList>
    </citation>
    <scope>NUCLEOTIDE SEQUENCE [LARGE SCALE GENOMIC DNA]</scope>
    <source>
        <strain evidence="8 9">DSM 7119</strain>
    </source>
</reference>
<evidence type="ECO:0000259" key="6">
    <source>
        <dbReference type="PROSITE" id="PS50125"/>
    </source>
</evidence>
<dbReference type="PANTHER" id="PTHR43081">
    <property type="entry name" value="ADENYLATE CYCLASE, TERMINAL-DIFFERENTIATION SPECIFIC-RELATED"/>
    <property type="match status" value="1"/>
</dbReference>
<dbReference type="STRING" id="70996.SE18_04395"/>
<feature type="domain" description="Guanylate cyclase" evidence="6">
    <location>
        <begin position="368"/>
        <end position="500"/>
    </location>
</feature>
<dbReference type="CDD" id="cd00207">
    <property type="entry name" value="fer2"/>
    <property type="match status" value="1"/>
</dbReference>
<comment type="similarity">
    <text evidence="2">Belongs to the adenylyl cyclase class-3 family.</text>
</comment>
<evidence type="ECO:0000256" key="2">
    <source>
        <dbReference type="ARBA" id="ARBA00005381"/>
    </source>
</evidence>
<dbReference type="GO" id="GO:0035556">
    <property type="term" value="P:intracellular signal transduction"/>
    <property type="evidence" value="ECO:0007669"/>
    <property type="project" value="InterPro"/>
</dbReference>
<dbReference type="GO" id="GO:0005886">
    <property type="term" value="C:plasma membrane"/>
    <property type="evidence" value="ECO:0007669"/>
    <property type="project" value="UniProtKB-SubCell"/>
</dbReference>
<sequence>MARSFQALIPRLRLHAGLALLLYVTTHLLNHVWGIFGLEALESARRFFLGFWRHPAIFWVVPASLLVHIVLSGYKLLTITNWRRLHWNEWLQLSLSLMMPLLISSHVYVTRFATLLYGVRDTYSYVLLGQMTIAIDLYLMLVVVWLHGNLGLMSYLWHKPWFRRIKQPLLIAQIVIPLLAMVGIIVAHREVNQLKQDPAWLASVMQFTNPNNVDLVAASSNFMARFGAGYAAILLGLGGGRALVLRLRRKHYLITVEYKGIATVTIPPGTSLLEASLANGIPHAHSCGGRGRCSTCRIEIIEGAKALNSPNETEQRLLKRFGAGSDIRLACQTIPTGACVVRPLLHHHDRAQLGAPTMISHGADKQIVIMFADLRGFTTLSEGKLPYDTVFILNQYFQSMGQVIESNGGYLDKFIGDGIMALFGLEGTLEQACHNALAAAQAMAHQLDVLNQRLQDDVSEPLRMGIGIHCGHVIVGDLGYKRAKHLTAIGDAVNIAARLEEATKTLQTQLVVSRAVMQHSSLDLHDLRLSEIPIRGRSQPLEIYSIESAKSLVLVPLTLNS</sequence>
<keyword evidence="3" id="KW-1003">Cell membrane</keyword>
<evidence type="ECO:0000259" key="7">
    <source>
        <dbReference type="PROSITE" id="PS51085"/>
    </source>
</evidence>
<dbReference type="SMART" id="SM00044">
    <property type="entry name" value="CYCc"/>
    <property type="match status" value="1"/>
</dbReference>
<evidence type="ECO:0000256" key="1">
    <source>
        <dbReference type="ARBA" id="ARBA00004651"/>
    </source>
</evidence>
<feature type="transmembrane region" description="Helical" evidence="5">
    <location>
        <begin position="56"/>
        <end position="77"/>
    </location>
</feature>
<dbReference type="PATRIC" id="fig|70996.4.peg.5362"/>
<dbReference type="PROSITE" id="PS51085">
    <property type="entry name" value="2FE2S_FER_2"/>
    <property type="match status" value="1"/>
</dbReference>
<dbReference type="Gene3D" id="3.30.70.1230">
    <property type="entry name" value="Nucleotide cyclase"/>
    <property type="match status" value="1"/>
</dbReference>
<dbReference type="CDD" id="cd07302">
    <property type="entry name" value="CHD"/>
    <property type="match status" value="1"/>
</dbReference>
<dbReference type="PROSITE" id="PS50125">
    <property type="entry name" value="GUANYLATE_CYCLASE_2"/>
    <property type="match status" value="1"/>
</dbReference>
<dbReference type="InterPro" id="IPR012675">
    <property type="entry name" value="Beta-grasp_dom_sf"/>
</dbReference>
<dbReference type="Pfam" id="PF00111">
    <property type="entry name" value="Fer2"/>
    <property type="match status" value="1"/>
</dbReference>
<dbReference type="InterPro" id="IPR050697">
    <property type="entry name" value="Adenylyl/Guanylyl_Cyclase_3/4"/>
</dbReference>
<keyword evidence="5" id="KW-1133">Transmembrane helix</keyword>
<feature type="transmembrane region" description="Helical" evidence="5">
    <location>
        <begin position="97"/>
        <end position="117"/>
    </location>
</feature>
<evidence type="ECO:0008006" key="10">
    <source>
        <dbReference type="Google" id="ProtNLM"/>
    </source>
</evidence>
<dbReference type="EMBL" id="LGKP01000008">
    <property type="protein sequence ID" value="KPL91004.1"/>
    <property type="molecule type" value="Genomic_DNA"/>
</dbReference>
<dbReference type="GO" id="GO:0051536">
    <property type="term" value="F:iron-sulfur cluster binding"/>
    <property type="evidence" value="ECO:0007669"/>
    <property type="project" value="InterPro"/>
</dbReference>
<dbReference type="SUPFAM" id="SSF81343">
    <property type="entry name" value="Fumarate reductase respiratory complex transmembrane subunits"/>
    <property type="match status" value="1"/>
</dbReference>
<feature type="transmembrane region" description="Helical" evidence="5">
    <location>
        <begin position="222"/>
        <end position="244"/>
    </location>
</feature>
<comment type="subcellular location">
    <subcellularLocation>
        <location evidence="1">Cell membrane</location>
        <topology evidence="1">Multi-pass membrane protein</topology>
    </subcellularLocation>
</comment>
<dbReference type="InterPro" id="IPR036010">
    <property type="entry name" value="2Fe-2S_ferredoxin-like_sf"/>
</dbReference>
<dbReference type="InterPro" id="IPR001054">
    <property type="entry name" value="A/G_cyclase"/>
</dbReference>
<dbReference type="Pfam" id="PF00211">
    <property type="entry name" value="Guanylate_cyc"/>
    <property type="match status" value="1"/>
</dbReference>
<feature type="domain" description="2Fe-2S ferredoxin-type" evidence="7">
    <location>
        <begin position="252"/>
        <end position="347"/>
    </location>
</feature>
<dbReference type="Gene3D" id="3.10.20.30">
    <property type="match status" value="1"/>
</dbReference>
<comment type="caution">
    <text evidence="8">The sequence shown here is derived from an EMBL/GenBank/DDBJ whole genome shotgun (WGS) entry which is preliminary data.</text>
</comment>
<evidence type="ECO:0000256" key="3">
    <source>
        <dbReference type="ARBA" id="ARBA00022475"/>
    </source>
</evidence>
<evidence type="ECO:0000313" key="8">
    <source>
        <dbReference type="EMBL" id="KPL91004.1"/>
    </source>
</evidence>
<feature type="transmembrane region" description="Helical" evidence="5">
    <location>
        <begin position="169"/>
        <end position="188"/>
    </location>
</feature>